<gene>
    <name evidence="4" type="ORF">pVAE259_00015</name>
</gene>
<proteinExistence type="predicted"/>
<evidence type="ECO:0000259" key="3">
    <source>
        <dbReference type="Pfam" id="PF12728"/>
    </source>
</evidence>
<geneLocation type="plasmid" evidence="4">
    <name>pVAE259</name>
</geneLocation>
<keyword evidence="2" id="KW-0472">Membrane</keyword>
<dbReference type="EMBL" id="GQ395338">
    <property type="protein sequence ID" value="ACV04077.1"/>
    <property type="molecule type" value="Genomic_DNA"/>
</dbReference>
<keyword evidence="4" id="KW-0614">Plasmid</keyword>
<evidence type="ECO:0000313" key="4">
    <source>
        <dbReference type="EMBL" id="ACV04077.1"/>
    </source>
</evidence>
<keyword evidence="2" id="KW-1133">Transmembrane helix</keyword>
<protein>
    <recommendedName>
        <fullName evidence="3">Helix-turn-helix domain-containing protein</fullName>
    </recommendedName>
</protein>
<dbReference type="SUPFAM" id="SSF46955">
    <property type="entry name" value="Putative DNA-binding domain"/>
    <property type="match status" value="1"/>
</dbReference>
<dbReference type="InterPro" id="IPR009061">
    <property type="entry name" value="DNA-bd_dom_put_sf"/>
</dbReference>
<evidence type="ECO:0000256" key="1">
    <source>
        <dbReference type="SAM" id="MobiDB-lite"/>
    </source>
</evidence>
<dbReference type="AlphaFoldDB" id="C8CE68"/>
<dbReference type="InterPro" id="IPR041657">
    <property type="entry name" value="HTH_17"/>
</dbReference>
<name>C8CE68_VIBAL</name>
<feature type="region of interest" description="Disordered" evidence="1">
    <location>
        <begin position="144"/>
        <end position="168"/>
    </location>
</feature>
<evidence type="ECO:0000256" key="2">
    <source>
        <dbReference type="SAM" id="Phobius"/>
    </source>
</evidence>
<organism evidence="4">
    <name type="scientific">Vibrio alginolyticus</name>
    <dbReference type="NCBI Taxonomy" id="663"/>
    <lineage>
        <taxon>Bacteria</taxon>
        <taxon>Pseudomonadati</taxon>
        <taxon>Pseudomonadota</taxon>
        <taxon>Gammaproteobacteria</taxon>
        <taxon>Vibrionales</taxon>
        <taxon>Vibrionaceae</taxon>
        <taxon>Vibrio</taxon>
    </lineage>
</organism>
<accession>C8CE68</accession>
<feature type="domain" description="Helix-turn-helix" evidence="3">
    <location>
        <begin position="42"/>
        <end position="84"/>
    </location>
</feature>
<reference evidence="4" key="1">
    <citation type="submission" date="2009-07" db="EMBL/GenBank/DDBJ databases">
        <title>Complete nucleotide sequence of plasmid pVAE259 from Vibrio alginolyticus and analysis of the molecular biological characteristics of the plasmid.</title>
        <authorList>
            <person name="Su T."/>
            <person name="Luo P."/>
            <person name="Ren C.H."/>
            <person name="Hu C.Q."/>
        </authorList>
    </citation>
    <scope>NUCLEOTIDE SEQUENCE</scope>
    <source>
        <strain evidence="4">E259</strain>
        <plasmid evidence="4">pVAE259</plasmid>
    </source>
</reference>
<keyword evidence="2" id="KW-0812">Transmembrane</keyword>
<feature type="transmembrane region" description="Helical" evidence="2">
    <location>
        <begin position="12"/>
        <end position="36"/>
    </location>
</feature>
<dbReference type="RefSeq" id="WP_012806055.1">
    <property type="nucleotide sequence ID" value="NC_013178.1"/>
</dbReference>
<dbReference type="Pfam" id="PF12728">
    <property type="entry name" value="HTH_17"/>
    <property type="match status" value="1"/>
</dbReference>
<sequence length="217" mass="24250">MCHLSYSAAYYLLWYVTLCLGVTPWLVYLTCIIGVLMENSTLRVNEAVRVTGISRNTLYRYMRDGKLSYIEEDGVRYLDRQEINQITPTEVAQQDLFNVSSVTPDTSSNAELCAEIKALRSTVTQLTKALVTLSDAVTRIADTQKPVTPAKKSSIPPATSDNERRAKEAQAKVFSVLERYKDAPKMPSIRAMAEEAGVERGTFAKHKKSWDATSVTK</sequence>